<evidence type="ECO:0000256" key="11">
    <source>
        <dbReference type="ARBA" id="ARBA00026081"/>
    </source>
</evidence>
<keyword evidence="9 12" id="KW-1133">Transmembrane helix</keyword>
<dbReference type="InterPro" id="IPR030922">
    <property type="entry name" value="LptF"/>
</dbReference>
<evidence type="ECO:0000256" key="4">
    <source>
        <dbReference type="ARBA" id="ARBA00014213"/>
    </source>
</evidence>
<dbReference type="AlphaFoldDB" id="A0A3E1K8J5"/>
<evidence type="ECO:0000313" key="13">
    <source>
        <dbReference type="EMBL" id="RFF30297.1"/>
    </source>
</evidence>
<evidence type="ECO:0000256" key="9">
    <source>
        <dbReference type="ARBA" id="ARBA00022989"/>
    </source>
</evidence>
<comment type="subunit">
    <text evidence="11">Component of the lipopolysaccharide transport and assembly complex. The LptBFG transporter is composed of two ATP-binding proteins (LptB) and two transmembrane proteins (LptF and LptG).</text>
</comment>
<keyword evidence="7" id="KW-0997">Cell inner membrane</keyword>
<dbReference type="EMBL" id="QUZK01000037">
    <property type="protein sequence ID" value="RFF30297.1"/>
    <property type="molecule type" value="Genomic_DNA"/>
</dbReference>
<feature type="transmembrane region" description="Helical" evidence="12">
    <location>
        <begin position="301"/>
        <end position="322"/>
    </location>
</feature>
<evidence type="ECO:0000256" key="10">
    <source>
        <dbReference type="ARBA" id="ARBA00023136"/>
    </source>
</evidence>
<evidence type="ECO:0000256" key="1">
    <source>
        <dbReference type="ARBA" id="ARBA00002265"/>
    </source>
</evidence>
<keyword evidence="6" id="KW-1003">Cell membrane</keyword>
<dbReference type="GO" id="GO:0055085">
    <property type="term" value="P:transmembrane transport"/>
    <property type="evidence" value="ECO:0007669"/>
    <property type="project" value="InterPro"/>
</dbReference>
<comment type="similarity">
    <text evidence="3">Belongs to the LptF/LptG family.</text>
</comment>
<keyword evidence="5" id="KW-0813">Transport</keyword>
<dbReference type="GO" id="GO:0043190">
    <property type="term" value="C:ATP-binding cassette (ABC) transporter complex"/>
    <property type="evidence" value="ECO:0007669"/>
    <property type="project" value="InterPro"/>
</dbReference>
<dbReference type="InterPro" id="IPR005495">
    <property type="entry name" value="LptG/LptF_permease"/>
</dbReference>
<feature type="transmembrane region" description="Helical" evidence="12">
    <location>
        <begin position="12"/>
        <end position="33"/>
    </location>
</feature>
<gene>
    <name evidence="13" type="primary">lptF</name>
    <name evidence="13" type="ORF">DZC52_09480</name>
</gene>
<dbReference type="NCBIfam" id="TIGR04407">
    <property type="entry name" value="LptF_YjgP"/>
    <property type="match status" value="1"/>
</dbReference>
<evidence type="ECO:0000256" key="7">
    <source>
        <dbReference type="ARBA" id="ARBA00022519"/>
    </source>
</evidence>
<reference evidence="13 14" key="1">
    <citation type="submission" date="2018-08" db="EMBL/GenBank/DDBJ databases">
        <title>Wenzhouxiangella salilacus sp. nov., a novel bacterium isolated from a saline lake in Xinjiang Province, China.</title>
        <authorList>
            <person name="Han S."/>
        </authorList>
    </citation>
    <scope>NUCLEOTIDE SEQUENCE [LARGE SCALE GENOMIC DNA]</scope>
    <source>
        <strain evidence="13 14">XDB06</strain>
    </source>
</reference>
<accession>A0A3E1K8J5</accession>
<dbReference type="Proteomes" id="UP000260351">
    <property type="component" value="Unassembled WGS sequence"/>
</dbReference>
<evidence type="ECO:0000256" key="12">
    <source>
        <dbReference type="SAM" id="Phobius"/>
    </source>
</evidence>
<evidence type="ECO:0000313" key="14">
    <source>
        <dbReference type="Proteomes" id="UP000260351"/>
    </source>
</evidence>
<sequence>MLILQRYILRQGLLASVLSLVVFLGVVSALFLAELLGEAAQGDLPGGSVLLMLVLRLPEAIMLVGPLALLTGLLMTLGRLQEESEMVVMRSGGLAYRKLLRPVASVALLWAGGLLIVSGWLSPLAVERSATLLADAARNAVVAGLRPGQFDRLNQGRTTIYVGGIDRRSDELSDIFIQHMEDGTTQVLTASSGRLWLPGEDEDRYLLLTDGHQVSHLSEPLEGGIREMSFARNELKLPAPEDASVESEASFSLPQLWPADTPSERREWHWRLAAPLAGVLLGLLALPLSSRKPRQGRHGSVVAALLLYLVYSNAIHGGLILMEQHEAMRGPGLWPVHGALLLLVLGLFWRHWRAW</sequence>
<dbReference type="PANTHER" id="PTHR33529:SF7">
    <property type="entry name" value="LIPOPOLYSACCHARIDE EXPORT SYSTEM PERMEASE PROTEIN LPTF"/>
    <property type="match status" value="1"/>
</dbReference>
<comment type="subcellular location">
    <subcellularLocation>
        <location evidence="2">Cell inner membrane</location>
        <topology evidence="2">Multi-pass membrane protein</topology>
    </subcellularLocation>
</comment>
<feature type="transmembrane region" description="Helical" evidence="12">
    <location>
        <begin position="268"/>
        <end position="289"/>
    </location>
</feature>
<organism evidence="13 14">
    <name type="scientific">Wenzhouxiangella sediminis</name>
    <dbReference type="NCBI Taxonomy" id="1792836"/>
    <lineage>
        <taxon>Bacteria</taxon>
        <taxon>Pseudomonadati</taxon>
        <taxon>Pseudomonadota</taxon>
        <taxon>Gammaproteobacteria</taxon>
        <taxon>Chromatiales</taxon>
        <taxon>Wenzhouxiangellaceae</taxon>
        <taxon>Wenzhouxiangella</taxon>
    </lineage>
</organism>
<dbReference type="RefSeq" id="WP_116650898.1">
    <property type="nucleotide sequence ID" value="NZ_QUZK01000037.1"/>
</dbReference>
<proteinExistence type="inferred from homology"/>
<dbReference type="PANTHER" id="PTHR33529">
    <property type="entry name" value="SLR0882 PROTEIN-RELATED"/>
    <property type="match status" value="1"/>
</dbReference>
<feature type="transmembrane region" description="Helical" evidence="12">
    <location>
        <begin position="53"/>
        <end position="78"/>
    </location>
</feature>
<keyword evidence="8 12" id="KW-0812">Transmembrane</keyword>
<evidence type="ECO:0000256" key="3">
    <source>
        <dbReference type="ARBA" id="ARBA00007725"/>
    </source>
</evidence>
<keyword evidence="10 12" id="KW-0472">Membrane</keyword>
<feature type="transmembrane region" description="Helical" evidence="12">
    <location>
        <begin position="334"/>
        <end position="352"/>
    </location>
</feature>
<comment type="function">
    <text evidence="1">Part of the ABC transporter complex LptBFG involved in the translocation of lipopolysaccharide (LPS) from the inner membrane to the outer membrane.</text>
</comment>
<protein>
    <recommendedName>
        <fullName evidence="4">Lipopolysaccharide export system permease protein LptF</fullName>
    </recommendedName>
</protein>
<evidence type="ECO:0000256" key="6">
    <source>
        <dbReference type="ARBA" id="ARBA00022475"/>
    </source>
</evidence>
<comment type="caution">
    <text evidence="13">The sequence shown here is derived from an EMBL/GenBank/DDBJ whole genome shotgun (WGS) entry which is preliminary data.</text>
</comment>
<evidence type="ECO:0000256" key="5">
    <source>
        <dbReference type="ARBA" id="ARBA00022448"/>
    </source>
</evidence>
<keyword evidence="14" id="KW-1185">Reference proteome</keyword>
<dbReference type="GO" id="GO:0015920">
    <property type="term" value="P:lipopolysaccharide transport"/>
    <property type="evidence" value="ECO:0007669"/>
    <property type="project" value="TreeGrafter"/>
</dbReference>
<dbReference type="Pfam" id="PF03739">
    <property type="entry name" value="LptF_LptG"/>
    <property type="match status" value="1"/>
</dbReference>
<dbReference type="OrthoDB" id="9778062at2"/>
<evidence type="ECO:0000256" key="2">
    <source>
        <dbReference type="ARBA" id="ARBA00004429"/>
    </source>
</evidence>
<name>A0A3E1K8J5_9GAMM</name>
<evidence type="ECO:0000256" key="8">
    <source>
        <dbReference type="ARBA" id="ARBA00022692"/>
    </source>
</evidence>
<feature type="transmembrane region" description="Helical" evidence="12">
    <location>
        <begin position="99"/>
        <end position="121"/>
    </location>
</feature>